<dbReference type="InterPro" id="IPR015422">
    <property type="entry name" value="PyrdxlP-dep_Trfase_small"/>
</dbReference>
<sequence>MSYHIGSFPGRKLNLDGESYLYFGGTGYLGLQTNEEFQNLFIDNLKKYGTNYGASRKSNIQIDVFDKAEKLLSNIVGCERSLTLSSGYLAGQLMSQTFNNKYHQLFYAPNTHAALYQSKIRPYTTFTALNIAVREHLSTRNIKEIPVVFLDAIDFSGCNYPKFEALQTLPLDEVILVVDDSHGIGIVGQEGGGVYRSLLKLKPRELIVCCSLGKGYAIQGGAIFGNRQRLDALEKTAFFGGASPATPASIGTFIEAQDLYGVQRKLLKENIDYFLLLLKHKKKFHYMADHPAFTFSDVQLTEYLEALKIIVTSFPYPDEDAQLMSRIVLSAAHKKEDIGHLLKCLNVLPEI</sequence>
<evidence type="ECO:0000313" key="3">
    <source>
        <dbReference type="EMBL" id="AYN67725.1"/>
    </source>
</evidence>
<dbReference type="Gene3D" id="3.90.1150.10">
    <property type="entry name" value="Aspartate Aminotransferase, domain 1"/>
    <property type="match status" value="1"/>
</dbReference>
<dbReference type="Gene3D" id="3.40.640.10">
    <property type="entry name" value="Type I PLP-dependent aspartate aminotransferase-like (Major domain)"/>
    <property type="match status" value="1"/>
</dbReference>
<evidence type="ECO:0000256" key="1">
    <source>
        <dbReference type="ARBA" id="ARBA00001933"/>
    </source>
</evidence>
<keyword evidence="4" id="KW-1185">Reference proteome</keyword>
<reference evidence="3 4" key="1">
    <citation type="submission" date="2018-08" db="EMBL/GenBank/DDBJ databases">
        <title>The reduced genetic potential of extracellular carbohydrate catabolism in Euzebyella marina RN62, a Flavobacteriia bacterium isolated from the hadal water.</title>
        <authorList>
            <person name="Xue C."/>
        </authorList>
    </citation>
    <scope>NUCLEOTIDE SEQUENCE [LARGE SCALE GENOMIC DNA]</scope>
    <source>
        <strain evidence="3 4">RN62</strain>
    </source>
</reference>
<dbReference type="KEGG" id="emar:D1013_10245"/>
<evidence type="ECO:0000313" key="4">
    <source>
        <dbReference type="Proteomes" id="UP000276309"/>
    </source>
</evidence>
<dbReference type="GO" id="GO:0008483">
    <property type="term" value="F:transaminase activity"/>
    <property type="evidence" value="ECO:0007669"/>
    <property type="project" value="UniProtKB-KW"/>
</dbReference>
<dbReference type="EMBL" id="CP032050">
    <property type="protein sequence ID" value="AYN67725.1"/>
    <property type="molecule type" value="Genomic_DNA"/>
</dbReference>
<dbReference type="InterPro" id="IPR015421">
    <property type="entry name" value="PyrdxlP-dep_Trfase_major"/>
</dbReference>
<gene>
    <name evidence="3" type="ORF">D1013_10245</name>
</gene>
<comment type="cofactor">
    <cofactor evidence="1">
        <name>pyridoxal 5'-phosphate</name>
        <dbReference type="ChEBI" id="CHEBI:597326"/>
    </cofactor>
</comment>
<dbReference type="PANTHER" id="PTHR13693">
    <property type="entry name" value="CLASS II AMINOTRANSFERASE/8-AMINO-7-OXONONANOATE SYNTHASE"/>
    <property type="match status" value="1"/>
</dbReference>
<keyword evidence="2 3" id="KW-0808">Transferase</keyword>
<protein>
    <submittedName>
        <fullName evidence="3">Pyridoxal phosphate-dependent aminotransferase family protein</fullName>
    </submittedName>
</protein>
<evidence type="ECO:0000256" key="2">
    <source>
        <dbReference type="ARBA" id="ARBA00022679"/>
    </source>
</evidence>
<dbReference type="AlphaFoldDB" id="A0A3G2L631"/>
<dbReference type="Proteomes" id="UP000276309">
    <property type="component" value="Chromosome"/>
</dbReference>
<dbReference type="InterPro" id="IPR015424">
    <property type="entry name" value="PyrdxlP-dep_Trfase"/>
</dbReference>
<organism evidence="3 4">
    <name type="scientific">Euzebyella marina</name>
    <dbReference type="NCBI Taxonomy" id="1761453"/>
    <lineage>
        <taxon>Bacteria</taxon>
        <taxon>Pseudomonadati</taxon>
        <taxon>Bacteroidota</taxon>
        <taxon>Flavobacteriia</taxon>
        <taxon>Flavobacteriales</taxon>
        <taxon>Flavobacteriaceae</taxon>
        <taxon>Euzebyella</taxon>
    </lineage>
</organism>
<proteinExistence type="predicted"/>
<dbReference type="OrthoDB" id="846426at2"/>
<name>A0A3G2L631_9FLAO</name>
<accession>A0A3G2L631</accession>
<dbReference type="InterPro" id="IPR050087">
    <property type="entry name" value="AON_synthase_class-II"/>
</dbReference>
<keyword evidence="3" id="KW-0032">Aminotransferase</keyword>
<dbReference type="SUPFAM" id="SSF53383">
    <property type="entry name" value="PLP-dependent transferases"/>
    <property type="match status" value="1"/>
</dbReference>
<dbReference type="RefSeq" id="WP_121848741.1">
    <property type="nucleotide sequence ID" value="NZ_CP032050.1"/>
</dbReference>
<dbReference type="PANTHER" id="PTHR13693:SF3">
    <property type="entry name" value="LD36009P"/>
    <property type="match status" value="1"/>
</dbReference>